<proteinExistence type="predicted"/>
<sequence length="917" mass="104132">MSFLKSYFAPGQGKNEGEKKAQKGQQEKKHDKKPSEVSETSLKHLGAERSAPASTPNFSIPGTPMLRTPMGSRPGSSYRNSLYPTGDFRNARESLIDVKADVMCSWLYQQQLERQYATGILPGEGVVLKKARNNYACCPPQLQEMKYSLYDMAMELNVRCAMTVNTRVINVILASRRTNYEYIPLPDGLRLQVLPSMRELPRCQKHHFAAFIQDLQIMIVWDDEPKKVLARAEALERQLMRMIWGTGDEEEDEAEAEKEKPVVEVDVTPVDLEAAANSTERRIKLTSALTVALTVALSVSTLGIGYRSLAYEIAVDGSYVRLALIAVSPLQLWVGYFFFQTIIINFFEIFGPISAVNQNSKYYSGTAPKRLDREHHTLPHVTIQMPVYKEGLKAVIIPTVQSLKQCISTYELQGGSANIFVNDDGMQIISPEEAQARREFYDENNIGWVARPKHNPKPEDGERPFLRRGKFKKASNMNYAMMVSNRVEDKLGRIQRSATWTQEEEHAAYEHCLADVMQEDEGRTWAEGNIRIGDYILIIDSDTRVPEDCLLDAVSEMEQSPQVAILQFSSGVMRVSESFFEGGVEWFTNLIYSAITYTVSIGDSVPFVGHNAILRWSAVQDAASYQDEDGYEKFWSESHVSEDFDMSLRLQCAGYSCRFASYTGEGFQEGVSLTVYDELARWEKYAYGCNELMFHPLRYWLTRGPITPLFRKFLASGIHLPKKMTICSYIGTYYAIGASWIITLFNYFLTGYFYGLYDKYYLDSFAIFVSVIVVFTGFGNVALAILRYRLNQKSLLGAFWDNIKWIPVMSIFLGGLSLHVSQAILCHFFSIDMTWGATAKEVEEVNFLEEIPRLIKRFKGTFVFCFGSVALIVTGIYAFPEDWRITYFASIFPLAWLVACHFLLPVVLNPALMVFAW</sequence>
<gene>
    <name evidence="1" type="ORF">O1611_g8807</name>
</gene>
<organism evidence="1 2">
    <name type="scientific">Lasiodiplodia mahajangana</name>
    <dbReference type="NCBI Taxonomy" id="1108764"/>
    <lineage>
        <taxon>Eukaryota</taxon>
        <taxon>Fungi</taxon>
        <taxon>Dikarya</taxon>
        <taxon>Ascomycota</taxon>
        <taxon>Pezizomycotina</taxon>
        <taxon>Dothideomycetes</taxon>
        <taxon>Dothideomycetes incertae sedis</taxon>
        <taxon>Botryosphaeriales</taxon>
        <taxon>Botryosphaeriaceae</taxon>
        <taxon>Lasiodiplodia</taxon>
    </lineage>
</organism>
<dbReference type="EMBL" id="JAPUUL010002738">
    <property type="protein sequence ID" value="KAJ8124833.1"/>
    <property type="molecule type" value="Genomic_DNA"/>
</dbReference>
<evidence type="ECO:0000313" key="2">
    <source>
        <dbReference type="Proteomes" id="UP001153332"/>
    </source>
</evidence>
<dbReference type="Proteomes" id="UP001153332">
    <property type="component" value="Unassembled WGS sequence"/>
</dbReference>
<keyword evidence="2" id="KW-1185">Reference proteome</keyword>
<reference evidence="1" key="1">
    <citation type="submission" date="2022-12" db="EMBL/GenBank/DDBJ databases">
        <title>Genome Sequence of Lasiodiplodia mahajangana.</title>
        <authorList>
            <person name="Buettner E."/>
        </authorList>
    </citation>
    <scope>NUCLEOTIDE SEQUENCE</scope>
    <source>
        <strain evidence="1">VT137</strain>
    </source>
</reference>
<protein>
    <submittedName>
        <fullName evidence="1">Uncharacterized protein</fullName>
    </submittedName>
</protein>
<comment type="caution">
    <text evidence="1">The sequence shown here is derived from an EMBL/GenBank/DDBJ whole genome shotgun (WGS) entry which is preliminary data.</text>
</comment>
<name>A0ACC2JBG7_9PEZI</name>
<evidence type="ECO:0000313" key="1">
    <source>
        <dbReference type="EMBL" id="KAJ8124833.1"/>
    </source>
</evidence>
<accession>A0ACC2JBG7</accession>